<evidence type="ECO:0000259" key="1">
    <source>
        <dbReference type="PROSITE" id="PS51464"/>
    </source>
</evidence>
<dbReference type="GO" id="GO:1901135">
    <property type="term" value="P:carbohydrate derivative metabolic process"/>
    <property type="evidence" value="ECO:0007669"/>
    <property type="project" value="InterPro"/>
</dbReference>
<dbReference type="HOGENOM" id="CLU_080999_0_1_11"/>
<dbReference type="EC" id="5.3.1.-" evidence="2"/>
<dbReference type="InterPro" id="IPR050099">
    <property type="entry name" value="SIS_GmhA/DiaA_subfam"/>
</dbReference>
<proteinExistence type="predicted"/>
<dbReference type="InterPro" id="IPR046348">
    <property type="entry name" value="SIS_dom_sf"/>
</dbReference>
<dbReference type="eggNOG" id="COG0279">
    <property type="taxonomic scope" value="Bacteria"/>
</dbReference>
<dbReference type="Gene3D" id="3.40.50.10490">
    <property type="entry name" value="Glucose-6-phosphate isomerase like protein, domain 1"/>
    <property type="match status" value="1"/>
</dbReference>
<keyword evidence="3" id="KW-1185">Reference proteome</keyword>
<dbReference type="SUPFAM" id="SSF53697">
    <property type="entry name" value="SIS domain"/>
    <property type="match status" value="1"/>
</dbReference>
<keyword evidence="2" id="KW-0413">Isomerase</keyword>
<dbReference type="PANTHER" id="PTHR30390">
    <property type="entry name" value="SEDOHEPTULOSE 7-PHOSPHATE ISOMERASE / DNAA INITIATOR-ASSOCIATING FACTOR FOR REPLICATION INITIATION"/>
    <property type="match status" value="1"/>
</dbReference>
<accession>Q1AY46</accession>
<dbReference type="KEGG" id="rxy:Rxyl_0712"/>
<dbReference type="CDD" id="cd05006">
    <property type="entry name" value="SIS_GmhA"/>
    <property type="match status" value="1"/>
</dbReference>
<protein>
    <submittedName>
        <fullName evidence="2">Phosphoheptose isomerase</fullName>
        <ecNumber evidence="2">5.3.1.-</ecNumber>
    </submittedName>
</protein>
<dbReference type="STRING" id="266117.Rxyl_0712"/>
<dbReference type="GO" id="GO:0097367">
    <property type="term" value="F:carbohydrate derivative binding"/>
    <property type="evidence" value="ECO:0007669"/>
    <property type="project" value="InterPro"/>
</dbReference>
<dbReference type="PANTHER" id="PTHR30390:SF6">
    <property type="entry name" value="DNAA INITIATOR-ASSOCIATING PROTEIN DIAA"/>
    <property type="match status" value="1"/>
</dbReference>
<evidence type="ECO:0000313" key="3">
    <source>
        <dbReference type="Proteomes" id="UP000006637"/>
    </source>
</evidence>
<evidence type="ECO:0000313" key="2">
    <source>
        <dbReference type="EMBL" id="ABG03682.1"/>
    </source>
</evidence>
<dbReference type="InterPro" id="IPR035461">
    <property type="entry name" value="GmhA/DiaA"/>
</dbReference>
<dbReference type="Proteomes" id="UP000006637">
    <property type="component" value="Chromosome"/>
</dbReference>
<dbReference type="InterPro" id="IPR001347">
    <property type="entry name" value="SIS_dom"/>
</dbReference>
<sequence length="192" mass="19845">MRATLPPTGREHLAALARALSSFEAEVWRLESWGRRLAGVLMGGGRLLAAGNGGSAALAQHLTGELVGRYLEDRQAFSALALHAEGPGLTAIANDYGPEEAFARQVRAHGRPGDVLVALSTSGRSPNVLAAAEAARAGGMAAWALTGPAPNPLAELCDEALCVEAAATATIQEVHQVAIHILCSALDREAAR</sequence>
<dbReference type="Pfam" id="PF13580">
    <property type="entry name" value="SIS_2"/>
    <property type="match status" value="1"/>
</dbReference>
<dbReference type="AlphaFoldDB" id="Q1AY46"/>
<dbReference type="EMBL" id="CP000386">
    <property type="protein sequence ID" value="ABG03682.1"/>
    <property type="molecule type" value="Genomic_DNA"/>
</dbReference>
<feature type="domain" description="SIS" evidence="1">
    <location>
        <begin position="37"/>
        <end position="192"/>
    </location>
</feature>
<dbReference type="GO" id="GO:0016853">
    <property type="term" value="F:isomerase activity"/>
    <property type="evidence" value="ECO:0007669"/>
    <property type="project" value="UniProtKB-KW"/>
</dbReference>
<dbReference type="PROSITE" id="PS51464">
    <property type="entry name" value="SIS"/>
    <property type="match status" value="1"/>
</dbReference>
<dbReference type="OrthoDB" id="9810929at2"/>
<reference evidence="2 3" key="1">
    <citation type="submission" date="2006-06" db="EMBL/GenBank/DDBJ databases">
        <title>Complete sequence of Rubrobacter xylanophilus DSM 9941.</title>
        <authorList>
            <consortium name="US DOE Joint Genome Institute"/>
            <person name="Copeland A."/>
            <person name="Lucas S."/>
            <person name="Lapidus A."/>
            <person name="Barry K."/>
            <person name="Detter J.C."/>
            <person name="Glavina del Rio T."/>
            <person name="Hammon N."/>
            <person name="Israni S."/>
            <person name="Dalin E."/>
            <person name="Tice H."/>
            <person name="Pitluck S."/>
            <person name="Munk A.C."/>
            <person name="Brettin T."/>
            <person name="Bruce D."/>
            <person name="Han C."/>
            <person name="Tapia R."/>
            <person name="Gilna P."/>
            <person name="Schmutz J."/>
            <person name="Larimer F."/>
            <person name="Land M."/>
            <person name="Hauser L."/>
            <person name="Kyrpides N."/>
            <person name="Lykidis A."/>
            <person name="da Costa M.S."/>
            <person name="Rainey F.A."/>
            <person name="Empadinhas N."/>
            <person name="Jolivet E."/>
            <person name="Battista J.R."/>
            <person name="Richardson P."/>
        </authorList>
    </citation>
    <scope>NUCLEOTIDE SEQUENCE [LARGE SCALE GENOMIC DNA]</scope>
    <source>
        <strain evidence="3">DSM 9941 / NBRC 16129 / PRD-1</strain>
    </source>
</reference>
<dbReference type="RefSeq" id="WP_011563700.1">
    <property type="nucleotide sequence ID" value="NC_008148.1"/>
</dbReference>
<dbReference type="PhylomeDB" id="Q1AY46"/>
<name>Q1AY46_RUBXD</name>
<organism evidence="2 3">
    <name type="scientific">Rubrobacter xylanophilus (strain DSM 9941 / JCM 11954 / NBRC 16129 / PRD-1)</name>
    <dbReference type="NCBI Taxonomy" id="266117"/>
    <lineage>
        <taxon>Bacteria</taxon>
        <taxon>Bacillati</taxon>
        <taxon>Actinomycetota</taxon>
        <taxon>Rubrobacteria</taxon>
        <taxon>Rubrobacterales</taxon>
        <taxon>Rubrobacteraceae</taxon>
        <taxon>Rubrobacter</taxon>
    </lineage>
</organism>
<gene>
    <name evidence="2" type="ordered locus">Rxyl_0712</name>
</gene>